<keyword evidence="2" id="KW-0418">Kinase</keyword>
<evidence type="ECO:0000313" key="4">
    <source>
        <dbReference type="EMBL" id="MCP8937116.1"/>
    </source>
</evidence>
<dbReference type="Gene3D" id="3.40.1190.20">
    <property type="match status" value="1"/>
</dbReference>
<dbReference type="PROSITE" id="PS00583">
    <property type="entry name" value="PFKB_KINASES_1"/>
    <property type="match status" value="1"/>
</dbReference>
<dbReference type="EMBL" id="JANCLU010000001">
    <property type="protein sequence ID" value="MCP8937116.1"/>
    <property type="molecule type" value="Genomic_DNA"/>
</dbReference>
<dbReference type="InterPro" id="IPR036390">
    <property type="entry name" value="WH_DNA-bd_sf"/>
</dbReference>
<dbReference type="Gene3D" id="1.10.10.10">
    <property type="entry name" value="Winged helix-like DNA-binding domain superfamily/Winged helix DNA-binding domain"/>
    <property type="match status" value="1"/>
</dbReference>
<protein>
    <submittedName>
        <fullName evidence="4">Winged helix-turn-helix transcriptional regulator</fullName>
    </submittedName>
</protein>
<comment type="caution">
    <text evidence="4">The sequence shown here is derived from an EMBL/GenBank/DDBJ whole genome shotgun (WGS) entry which is preliminary data.</text>
</comment>
<dbReference type="PANTHER" id="PTHR10584">
    <property type="entry name" value="SUGAR KINASE"/>
    <property type="match status" value="1"/>
</dbReference>
<dbReference type="InterPro" id="IPR011611">
    <property type="entry name" value="PfkB_dom"/>
</dbReference>
<dbReference type="RefSeq" id="WP_254737746.1">
    <property type="nucleotide sequence ID" value="NZ_JANCLU010000001.1"/>
</dbReference>
<evidence type="ECO:0000256" key="1">
    <source>
        <dbReference type="ARBA" id="ARBA00022679"/>
    </source>
</evidence>
<evidence type="ECO:0000259" key="3">
    <source>
        <dbReference type="Pfam" id="PF00294"/>
    </source>
</evidence>
<sequence>MASIELGQQERAVLDAIAANPFAGQQEIATALGLARSTVAAHIVSLIQKGRILGRGYVLPEAGRVTCIGGAVLDRKYASAVPIEPRTSNPVSGCRAFGGVARNVAENLARLGVAASLVSIIGDDEAGRDLLEHLRGVGVDGSGVVTARGQRTAEYVAVLGPDSDLVVGVADMGVFDLFSVADIDRAWPRIAASAWVFLDCNLPGDVIAAVIARKHAARFKLAVNAVSAPKARRLPQDLRGIDLLFVNLDEARALLGGSPRARAAASALVKRGAEAVVLTRGSAGACVAAGQDVAEVPSAPASPVDVTGAGDALVAATLTRLLAGETLVDAVRAGAVLAALTTESRSTVLPDLSPVLLAASLDRVPQPAGN</sequence>
<gene>
    <name evidence="4" type="ORF">NK718_01165</name>
</gene>
<keyword evidence="1" id="KW-0808">Transferase</keyword>
<dbReference type="Proteomes" id="UP001205890">
    <property type="component" value="Unassembled WGS sequence"/>
</dbReference>
<proteinExistence type="predicted"/>
<name>A0ABT1L855_9HYPH</name>
<dbReference type="SUPFAM" id="SSF53613">
    <property type="entry name" value="Ribokinase-like"/>
    <property type="match status" value="1"/>
</dbReference>
<feature type="domain" description="Carbohydrate kinase PfkB" evidence="3">
    <location>
        <begin position="65"/>
        <end position="349"/>
    </location>
</feature>
<dbReference type="InterPro" id="IPR002173">
    <property type="entry name" value="Carboh/pur_kinase_PfkB_CS"/>
</dbReference>
<keyword evidence="5" id="KW-1185">Reference proteome</keyword>
<dbReference type="SUPFAM" id="SSF46785">
    <property type="entry name" value="Winged helix' DNA-binding domain"/>
    <property type="match status" value="1"/>
</dbReference>
<evidence type="ECO:0000313" key="5">
    <source>
        <dbReference type="Proteomes" id="UP001205890"/>
    </source>
</evidence>
<reference evidence="4 5" key="1">
    <citation type="submission" date="2022-07" db="EMBL/GenBank/DDBJ databases">
        <authorList>
            <person name="Li W.-J."/>
            <person name="Deng Q.-Q."/>
        </authorList>
    </citation>
    <scope>NUCLEOTIDE SEQUENCE [LARGE SCALE GENOMIC DNA]</scope>
    <source>
        <strain evidence="4 5">SYSU M60028</strain>
    </source>
</reference>
<evidence type="ECO:0000256" key="2">
    <source>
        <dbReference type="ARBA" id="ARBA00022777"/>
    </source>
</evidence>
<dbReference type="PANTHER" id="PTHR10584:SF166">
    <property type="entry name" value="RIBOKINASE"/>
    <property type="match status" value="1"/>
</dbReference>
<dbReference type="InterPro" id="IPR029056">
    <property type="entry name" value="Ribokinase-like"/>
</dbReference>
<accession>A0ABT1L855</accession>
<organism evidence="4 5">
    <name type="scientific">Alsobacter ponti</name>
    <dbReference type="NCBI Taxonomy" id="2962936"/>
    <lineage>
        <taxon>Bacteria</taxon>
        <taxon>Pseudomonadati</taxon>
        <taxon>Pseudomonadota</taxon>
        <taxon>Alphaproteobacteria</taxon>
        <taxon>Hyphomicrobiales</taxon>
        <taxon>Alsobacteraceae</taxon>
        <taxon>Alsobacter</taxon>
    </lineage>
</organism>
<dbReference type="Pfam" id="PF00294">
    <property type="entry name" value="PfkB"/>
    <property type="match status" value="1"/>
</dbReference>
<dbReference type="CDD" id="cd01941">
    <property type="entry name" value="YeiC_kinase_like"/>
    <property type="match status" value="1"/>
</dbReference>
<dbReference type="Pfam" id="PF13412">
    <property type="entry name" value="HTH_24"/>
    <property type="match status" value="1"/>
</dbReference>
<dbReference type="InterPro" id="IPR036388">
    <property type="entry name" value="WH-like_DNA-bd_sf"/>
</dbReference>